<reference evidence="3" key="2">
    <citation type="submission" date="2021-01" db="UniProtKB">
        <authorList>
            <consortium name="EnsemblPlants"/>
        </authorList>
    </citation>
    <scope>IDENTIFICATION</scope>
</reference>
<dbReference type="Gramene" id="QL03p004820:mrna">
    <property type="protein sequence ID" value="QL03p004820:mrna"/>
    <property type="gene ID" value="QL03p004820"/>
</dbReference>
<feature type="domain" description="At2g29880-like C-terminal" evidence="2">
    <location>
        <begin position="1191"/>
        <end position="1232"/>
    </location>
</feature>
<evidence type="ECO:0000313" key="4">
    <source>
        <dbReference type="Proteomes" id="UP000594261"/>
    </source>
</evidence>
<reference evidence="3 4" key="1">
    <citation type="journal article" date="2016" name="G3 (Bethesda)">
        <title>First Draft Assembly and Annotation of the Genome of a California Endemic Oak Quercus lobata Nee (Fagaceae).</title>
        <authorList>
            <person name="Sork V.L."/>
            <person name="Fitz-Gibbon S.T."/>
            <person name="Puiu D."/>
            <person name="Crepeau M."/>
            <person name="Gugger P.F."/>
            <person name="Sherman R."/>
            <person name="Stevens K."/>
            <person name="Langley C.H."/>
            <person name="Pellegrini M."/>
            <person name="Salzberg S.L."/>
        </authorList>
    </citation>
    <scope>NUCLEOTIDE SEQUENCE [LARGE SCALE GENOMIC DNA]</scope>
    <source>
        <strain evidence="3 4">cv. SW786</strain>
    </source>
</reference>
<proteinExistence type="predicted"/>
<sequence length="1238" mass="144466">MMTLSLASQDFKRKSNILSKAASKTLPEEEASRMEPTWEYRVGVVQGKYVTSALKRAHKRLSHINEKRRLNSVASVSATNKKQGEAVDGIGYSYPRRGVCLSKHPNSRHSVLRKSFLTSHTSKFRFFTLSLSLSLCDFSPQIKGEEMGTQMPACSDRTRTNWTPAMECYFIDLLLDQVHRGNRMGHTFNKQAWTDMLTMFNAYFGSPYDEKVLKSHYTNLWTQFNDVKSLLDQNGLSWDDTKQMVVASHHVWDAYIKAHPEAQFYRNRALMNFNDLCLIYAHTTADGRYSLSSRDIDFDDDIQGVNTGVAMNSFVPASKEHSKIDWTPAMDRYFVKLLLDQLKKGNKICNTFKKQAWNDMLTLFNGKFGSKYGKSFLKHRFKKLLKYYTDVKSLLEVKGFSWDEIQQKISADDYVWDNYIKAHPDAHSYRRKTLLNYCNLKLIFGNAVSNGHCSHLLQGRNFEDDIIQIKMAEEKEGHASSDSECRRTNWTSTMDRYLIELLQDQVLRGNKIGHGFVAEAWIEMVRLFNAKFGSHHDKDGLRNRYKHLRGQYNDIKVLLDQSGFSWDETGEMVTAEDYVWDSYTKVHPDAQSYRNKSVPSYHKLCVIYGEEVCNGRYNISTCNADLDSEEPDLRIGEDMNIQCYANSGCLTTDWTPSMDRYLIDVMLEEVHKGKKIDYTFNNQAWIDMFMLFKEQFSLQHAKDFLKSRYRSLEKQYFDMKNLLEQRQFSWDETQQMVTAFDDVWDAYVKEHPDAKPYRIMPMPNYNDLCLIYGNPASDERCNEAHQDLGCNGFGARLNNSYHQRTDWTPSMDRYFIDLMLEQVHNGSMVDQKFNKLAWSDMIAKFGAEFGSQHDKDVLKNRFMNLRKRFNDMKTLLDQSGFSWNEMQQMIRAEDDVWDAYVKVHPDARTYRNRTLPNVNDLFLIYGNDNTEQRQNYSDHFMDVEDYELGVNIGEEDYQSPGNNDPLRINWTREMDRYFIVLMLEQLHRGNKIGRTYNAQAWTWMNASFSKKFGFLCDKDVLEDRYWTLRKEYTDITDILNHNGFAWDGIRQTMTADDDVWEAYIKDHPDAVTYRDEILGDYCDLCLIYGNESQHSRSSYFDVKMEINTNTLGMGIDDIIGEALSPATEFEIFHQKRKRKSAPLSTSACIQKVRRTIKKETQEAVEGKPCVVKTYLGTEEDKDYSSIECIVAALQTVPDMDDEIFLEACELLEDERKAKMFVAMDVTARRKWLLKKIRL</sequence>
<dbReference type="PANTHER" id="PTHR46929">
    <property type="entry name" value="EXPRESSED PROTEIN"/>
    <property type="match status" value="1"/>
</dbReference>
<organism evidence="3 4">
    <name type="scientific">Quercus lobata</name>
    <name type="common">Valley oak</name>
    <dbReference type="NCBI Taxonomy" id="97700"/>
    <lineage>
        <taxon>Eukaryota</taxon>
        <taxon>Viridiplantae</taxon>
        <taxon>Streptophyta</taxon>
        <taxon>Embryophyta</taxon>
        <taxon>Tracheophyta</taxon>
        <taxon>Spermatophyta</taxon>
        <taxon>Magnoliopsida</taxon>
        <taxon>eudicotyledons</taxon>
        <taxon>Gunneridae</taxon>
        <taxon>Pentapetalae</taxon>
        <taxon>rosids</taxon>
        <taxon>fabids</taxon>
        <taxon>Fagales</taxon>
        <taxon>Fagaceae</taxon>
        <taxon>Quercus</taxon>
    </lineage>
</organism>
<accession>A0A7N2L4I8</accession>
<evidence type="ECO:0000313" key="3">
    <source>
        <dbReference type="EnsemblPlants" id="QL03p004820:mrna"/>
    </source>
</evidence>
<dbReference type="InterPro" id="IPR056253">
    <property type="entry name" value="At2g29880-like_C"/>
</dbReference>
<evidence type="ECO:0000259" key="2">
    <source>
        <dbReference type="Pfam" id="PF24769"/>
    </source>
</evidence>
<dbReference type="Pfam" id="PF12776">
    <property type="entry name" value="Myb_DNA-bind_3"/>
    <property type="match status" value="6"/>
</dbReference>
<dbReference type="PANTHER" id="PTHR46929:SF8">
    <property type="entry name" value="MYB_SANT-LIKE DOMAIN-CONTAINING PROTEIN"/>
    <property type="match status" value="1"/>
</dbReference>
<dbReference type="AlphaFoldDB" id="A0A7N2L4I8"/>
<dbReference type="InterPro" id="IPR024752">
    <property type="entry name" value="Myb/SANT-like_dom"/>
</dbReference>
<feature type="domain" description="Myb/SANT-like" evidence="1">
    <location>
        <begin position="654"/>
        <end position="747"/>
    </location>
</feature>
<feature type="domain" description="Myb/SANT-like" evidence="1">
    <location>
        <begin position="161"/>
        <end position="255"/>
    </location>
</feature>
<evidence type="ECO:0008006" key="5">
    <source>
        <dbReference type="Google" id="ProtNLM"/>
    </source>
</evidence>
<feature type="domain" description="Myb/SANT-like" evidence="1">
    <location>
        <begin position="807"/>
        <end position="900"/>
    </location>
</feature>
<evidence type="ECO:0000259" key="1">
    <source>
        <dbReference type="Pfam" id="PF12776"/>
    </source>
</evidence>
<feature type="domain" description="Myb/SANT-like" evidence="1">
    <location>
        <begin position="969"/>
        <end position="1063"/>
    </location>
</feature>
<dbReference type="EMBL" id="LRBV02000003">
    <property type="status" value="NOT_ANNOTATED_CDS"/>
    <property type="molecule type" value="Genomic_DNA"/>
</dbReference>
<dbReference type="Proteomes" id="UP000594261">
    <property type="component" value="Chromosome 3"/>
</dbReference>
<protein>
    <recommendedName>
        <fullName evidence="5">L10-interacting MYB domain-containing protein</fullName>
    </recommendedName>
</protein>
<keyword evidence="4" id="KW-1185">Reference proteome</keyword>
<dbReference type="OMA" id="HWTPAMN"/>
<feature type="domain" description="Myb/SANT-like" evidence="1">
    <location>
        <begin position="326"/>
        <end position="419"/>
    </location>
</feature>
<dbReference type="Pfam" id="PF24769">
    <property type="entry name" value="At2g29880_C"/>
    <property type="match status" value="1"/>
</dbReference>
<name>A0A7N2L4I8_QUELO</name>
<feature type="domain" description="Myb/SANT-like" evidence="1">
    <location>
        <begin position="489"/>
        <end position="583"/>
    </location>
</feature>
<dbReference type="EnsemblPlants" id="QL03p004820:mrna">
    <property type="protein sequence ID" value="QL03p004820:mrna"/>
    <property type="gene ID" value="QL03p004820"/>
</dbReference>
<dbReference type="InParanoid" id="A0A7N2L4I8"/>